<proteinExistence type="predicted"/>
<evidence type="ECO:0008006" key="3">
    <source>
        <dbReference type="Google" id="ProtNLM"/>
    </source>
</evidence>
<dbReference type="Proteomes" id="UP000756530">
    <property type="component" value="Unassembled WGS sequence"/>
</dbReference>
<sequence>MTRQFVFPLTTGRSGTVFLTELLRLNWIDAEVHHERLGYTQIGVESPDASHFTFFNSVGNVDHVRRFWAQKLERIAASDTVRYAEISHFLFKAGLVENITPLVEAGEVHLIILTRDPFKILWSYVNRFEFTNFGYTWLFALDPRYPNVLVNSAPFMEHGVAGSAFWYVHEVFARAEYYAMLTADIPDVHIHRVDLSDVTSLEGATQLLTALGASVTVDSVKMPPRQNATRQTHFDAKMERFCQRLAAGTPLLSRSIAEKYFTDGKRLANGARSNRKA</sequence>
<protein>
    <recommendedName>
        <fullName evidence="3">Sulfotransferase family protein</fullName>
    </recommendedName>
</protein>
<dbReference type="EMBL" id="JAHUZE010000004">
    <property type="protein sequence ID" value="MBV7380570.1"/>
    <property type="molecule type" value="Genomic_DNA"/>
</dbReference>
<organism evidence="1 2">
    <name type="scientific">Maritimibacter dapengensis</name>
    <dbReference type="NCBI Taxonomy" id="2836868"/>
    <lineage>
        <taxon>Bacteria</taxon>
        <taxon>Pseudomonadati</taxon>
        <taxon>Pseudomonadota</taxon>
        <taxon>Alphaproteobacteria</taxon>
        <taxon>Rhodobacterales</taxon>
        <taxon>Roseobacteraceae</taxon>
        <taxon>Maritimibacter</taxon>
    </lineage>
</organism>
<keyword evidence="2" id="KW-1185">Reference proteome</keyword>
<evidence type="ECO:0000313" key="2">
    <source>
        <dbReference type="Proteomes" id="UP000756530"/>
    </source>
</evidence>
<name>A0ABS6T5V5_9RHOB</name>
<reference evidence="1 2" key="1">
    <citation type="submission" date="2021-05" db="EMBL/GenBank/DDBJ databases">
        <title>Culturable bacteria isolated from Daya Bay.</title>
        <authorList>
            <person name="Zheng W."/>
            <person name="Yu S."/>
            <person name="Huang Y."/>
        </authorList>
    </citation>
    <scope>NUCLEOTIDE SEQUENCE [LARGE SCALE GENOMIC DNA]</scope>
    <source>
        <strain evidence="1 2">DP4N28-5</strain>
    </source>
</reference>
<evidence type="ECO:0000313" key="1">
    <source>
        <dbReference type="EMBL" id="MBV7380570.1"/>
    </source>
</evidence>
<comment type="caution">
    <text evidence="1">The sequence shown here is derived from an EMBL/GenBank/DDBJ whole genome shotgun (WGS) entry which is preliminary data.</text>
</comment>
<dbReference type="RefSeq" id="WP_218393770.1">
    <property type="nucleotide sequence ID" value="NZ_JAHUZE010000004.1"/>
</dbReference>
<accession>A0ABS6T5V5</accession>
<gene>
    <name evidence="1" type="ORF">KJP28_16715</name>
</gene>